<protein>
    <submittedName>
        <fullName evidence="3">Transglycosylase SLT domain-containing protein</fullName>
    </submittedName>
</protein>
<keyword evidence="4" id="KW-1185">Reference proteome</keyword>
<dbReference type="Gene3D" id="3.10.350.10">
    <property type="entry name" value="LysM domain"/>
    <property type="match status" value="1"/>
</dbReference>
<dbReference type="SUPFAM" id="SSF53955">
    <property type="entry name" value="Lysozyme-like"/>
    <property type="match status" value="1"/>
</dbReference>
<evidence type="ECO:0000259" key="2">
    <source>
        <dbReference type="PROSITE" id="PS51782"/>
    </source>
</evidence>
<evidence type="ECO:0000313" key="4">
    <source>
        <dbReference type="Proteomes" id="UP001620405"/>
    </source>
</evidence>
<comment type="caution">
    <text evidence="3">The sequence shown here is derived from an EMBL/GenBank/DDBJ whole genome shotgun (WGS) entry which is preliminary data.</text>
</comment>
<gene>
    <name evidence="3" type="ORF">ISP13_16415</name>
</gene>
<organism evidence="3 4">
    <name type="scientific">Dyella lipolytica</name>
    <dbReference type="NCBI Taxonomy" id="1867835"/>
    <lineage>
        <taxon>Bacteria</taxon>
        <taxon>Pseudomonadati</taxon>
        <taxon>Pseudomonadota</taxon>
        <taxon>Gammaproteobacteria</taxon>
        <taxon>Lysobacterales</taxon>
        <taxon>Rhodanobacteraceae</taxon>
        <taxon>Dyella</taxon>
    </lineage>
</organism>
<name>A0ABW8IYU1_9GAMM</name>
<evidence type="ECO:0000313" key="3">
    <source>
        <dbReference type="EMBL" id="MFK2875123.1"/>
    </source>
</evidence>
<dbReference type="Proteomes" id="UP001620405">
    <property type="component" value="Unassembled WGS sequence"/>
</dbReference>
<dbReference type="InterPro" id="IPR008258">
    <property type="entry name" value="Transglycosylase_SLT_dom_1"/>
</dbReference>
<sequence>MPDCDADPQIMVWAHRFTKDPQKFEAAMNNALPQVAYVQQVAEKYNVAGEFVLLPWVESQFRPVPGHRNLPAGMWQIVPSTAHVIGLHVDRGYDGRLDTSASTDGVMRMLHDYYNELHDWRLVDYAYNRGEYAMRQLVKQHGIPPQEPAIPRLLVPRITREHLTKLLAISCVVRDPSRFHVELSTLPADQHLETVEVTQGVTMSGAANNSGMTTDSLKRLNPAVLGDKVDANTTGYLLMPHRNAEQLRNTRQAANDQQMTASTPMSSDPPAPTVSADETANTQENHTPAASHRVRTHTVRSGESLWQIARSYSVSVSTLQRLNHLHGKELKPGQVLKLDAP</sequence>
<dbReference type="EMBL" id="JADIKG010000013">
    <property type="protein sequence ID" value="MFK2875123.1"/>
    <property type="molecule type" value="Genomic_DNA"/>
</dbReference>
<dbReference type="Gene3D" id="1.10.530.10">
    <property type="match status" value="1"/>
</dbReference>
<dbReference type="Pfam" id="PF01476">
    <property type="entry name" value="LysM"/>
    <property type="match status" value="1"/>
</dbReference>
<evidence type="ECO:0000256" key="1">
    <source>
        <dbReference type="SAM" id="MobiDB-lite"/>
    </source>
</evidence>
<feature type="domain" description="LysM" evidence="2">
    <location>
        <begin position="295"/>
        <end position="338"/>
    </location>
</feature>
<proteinExistence type="predicted"/>
<dbReference type="SMART" id="SM00257">
    <property type="entry name" value="LysM"/>
    <property type="match status" value="1"/>
</dbReference>
<dbReference type="CDD" id="cd16894">
    <property type="entry name" value="MltD-like"/>
    <property type="match status" value="1"/>
</dbReference>
<dbReference type="Pfam" id="PF01464">
    <property type="entry name" value="SLT"/>
    <property type="match status" value="1"/>
</dbReference>
<dbReference type="InterPro" id="IPR023346">
    <property type="entry name" value="Lysozyme-like_dom_sf"/>
</dbReference>
<dbReference type="InterPro" id="IPR018392">
    <property type="entry name" value="LysM"/>
</dbReference>
<feature type="compositionally biased region" description="Polar residues" evidence="1">
    <location>
        <begin position="276"/>
        <end position="288"/>
    </location>
</feature>
<dbReference type="SUPFAM" id="SSF54106">
    <property type="entry name" value="LysM domain"/>
    <property type="match status" value="1"/>
</dbReference>
<reference evidence="3 4" key="1">
    <citation type="submission" date="2020-10" db="EMBL/GenBank/DDBJ databases">
        <title>Phylogeny of dyella-like bacteria.</title>
        <authorList>
            <person name="Fu J."/>
        </authorList>
    </citation>
    <scope>NUCLEOTIDE SEQUENCE [LARGE SCALE GENOMIC DNA]</scope>
    <source>
        <strain evidence="3 4">DHOB07</strain>
    </source>
</reference>
<dbReference type="PANTHER" id="PTHR33734">
    <property type="entry name" value="LYSM DOMAIN-CONTAINING GPI-ANCHORED PROTEIN 2"/>
    <property type="match status" value="1"/>
</dbReference>
<dbReference type="CDD" id="cd00118">
    <property type="entry name" value="LysM"/>
    <property type="match status" value="1"/>
</dbReference>
<feature type="region of interest" description="Disordered" evidence="1">
    <location>
        <begin position="249"/>
        <end position="298"/>
    </location>
</feature>
<dbReference type="PROSITE" id="PS51782">
    <property type="entry name" value="LYSM"/>
    <property type="match status" value="1"/>
</dbReference>
<accession>A0ABW8IYU1</accession>
<feature type="compositionally biased region" description="Polar residues" evidence="1">
    <location>
        <begin position="249"/>
        <end position="266"/>
    </location>
</feature>
<dbReference type="InterPro" id="IPR036779">
    <property type="entry name" value="LysM_dom_sf"/>
</dbReference>
<dbReference type="PANTHER" id="PTHR33734:SF22">
    <property type="entry name" value="MEMBRANE-BOUND LYTIC MUREIN TRANSGLYCOSYLASE D"/>
    <property type="match status" value="1"/>
</dbReference>